<dbReference type="GO" id="GO:0044550">
    <property type="term" value="P:secondary metabolite biosynthetic process"/>
    <property type="evidence" value="ECO:0007669"/>
    <property type="project" value="TreeGrafter"/>
</dbReference>
<dbReference type="PROSITE" id="PS00455">
    <property type="entry name" value="AMP_BINDING"/>
    <property type="match status" value="1"/>
</dbReference>
<dbReference type="Proteomes" id="UP000028643">
    <property type="component" value="Unassembled WGS sequence"/>
</dbReference>
<comment type="cofactor">
    <cofactor evidence="1">
        <name>pantetheine 4'-phosphate</name>
        <dbReference type="ChEBI" id="CHEBI:47942"/>
    </cofactor>
</comment>
<dbReference type="InterPro" id="IPR001242">
    <property type="entry name" value="Condensation_dom"/>
</dbReference>
<dbReference type="SMART" id="SM00823">
    <property type="entry name" value="PKS_PP"/>
    <property type="match status" value="1"/>
</dbReference>
<dbReference type="GO" id="GO:0031177">
    <property type="term" value="F:phosphopantetheine binding"/>
    <property type="evidence" value="ECO:0007669"/>
    <property type="project" value="InterPro"/>
</dbReference>
<feature type="domain" description="Carrier" evidence="4">
    <location>
        <begin position="935"/>
        <end position="1010"/>
    </location>
</feature>
<dbReference type="SUPFAM" id="SSF52777">
    <property type="entry name" value="CoA-dependent acyltransferases"/>
    <property type="match status" value="2"/>
</dbReference>
<dbReference type="SUPFAM" id="SSF47336">
    <property type="entry name" value="ACP-like"/>
    <property type="match status" value="1"/>
</dbReference>
<dbReference type="InterPro" id="IPR025110">
    <property type="entry name" value="AMP-bd_C"/>
</dbReference>
<reference evidence="5 6" key="1">
    <citation type="submission" date="2014-07" db="EMBL/GenBank/DDBJ databases">
        <title>Draft Genome Sequences of Environmental Pseudomonas syringae strains.</title>
        <authorList>
            <person name="Baltrus D.A."/>
            <person name="Berge O."/>
            <person name="Morris C."/>
        </authorList>
    </citation>
    <scope>NUCLEOTIDE SEQUENCE [LARGE SCALE GENOMIC DNA]</scope>
    <source>
        <strain evidence="5 6">CEB003</strain>
    </source>
</reference>
<evidence type="ECO:0000259" key="4">
    <source>
        <dbReference type="PROSITE" id="PS50075"/>
    </source>
</evidence>
<dbReference type="Gene3D" id="3.30.559.30">
    <property type="entry name" value="Nonribosomal peptide synthetase, condensation domain"/>
    <property type="match status" value="1"/>
</dbReference>
<dbReference type="Pfam" id="PF00668">
    <property type="entry name" value="Condensation"/>
    <property type="match status" value="1"/>
</dbReference>
<accession>A0A085UXZ7</accession>
<evidence type="ECO:0000256" key="3">
    <source>
        <dbReference type="ARBA" id="ARBA00022553"/>
    </source>
</evidence>
<dbReference type="Gene3D" id="3.40.50.1820">
    <property type="entry name" value="alpha/beta hydrolase"/>
    <property type="match status" value="1"/>
</dbReference>
<dbReference type="Gene3D" id="3.30.559.10">
    <property type="entry name" value="Chloramphenicol acetyltransferase-like domain"/>
    <property type="match status" value="1"/>
</dbReference>
<dbReference type="PATRIC" id="fig|317.174.peg.4539"/>
<comment type="caution">
    <text evidence="5">The sequence shown here is derived from an EMBL/GenBank/DDBJ whole genome shotgun (WGS) entry which is preliminary data.</text>
</comment>
<dbReference type="GO" id="GO:0005737">
    <property type="term" value="C:cytoplasm"/>
    <property type="evidence" value="ECO:0007669"/>
    <property type="project" value="TreeGrafter"/>
</dbReference>
<organism evidence="5 6">
    <name type="scientific">Pseudomonas syringae</name>
    <dbReference type="NCBI Taxonomy" id="317"/>
    <lineage>
        <taxon>Bacteria</taxon>
        <taxon>Pseudomonadati</taxon>
        <taxon>Pseudomonadota</taxon>
        <taxon>Gammaproteobacteria</taxon>
        <taxon>Pseudomonadales</taxon>
        <taxon>Pseudomonadaceae</taxon>
        <taxon>Pseudomonas</taxon>
    </lineage>
</organism>
<dbReference type="InterPro" id="IPR000873">
    <property type="entry name" value="AMP-dep_synth/lig_dom"/>
</dbReference>
<dbReference type="GO" id="GO:0003824">
    <property type="term" value="F:catalytic activity"/>
    <property type="evidence" value="ECO:0007669"/>
    <property type="project" value="InterPro"/>
</dbReference>
<dbReference type="AlphaFoldDB" id="A0A085UXZ7"/>
<name>A0A085UXZ7_PSESX</name>
<dbReference type="PANTHER" id="PTHR45527:SF1">
    <property type="entry name" value="FATTY ACID SYNTHASE"/>
    <property type="match status" value="1"/>
</dbReference>
<dbReference type="CDD" id="cd05930">
    <property type="entry name" value="A_NRPS"/>
    <property type="match status" value="1"/>
</dbReference>
<dbReference type="PANTHER" id="PTHR45527">
    <property type="entry name" value="NONRIBOSOMAL PEPTIDE SYNTHETASE"/>
    <property type="match status" value="1"/>
</dbReference>
<dbReference type="Gene3D" id="3.30.300.30">
    <property type="match status" value="1"/>
</dbReference>
<dbReference type="InterPro" id="IPR020806">
    <property type="entry name" value="PKS_PP-bd"/>
</dbReference>
<dbReference type="RefSeq" id="WP_047577756.1">
    <property type="nucleotide sequence ID" value="NZ_JPQT01000125.1"/>
</dbReference>
<dbReference type="GO" id="GO:0043041">
    <property type="term" value="P:amino acid activation for nonribosomal peptide biosynthetic process"/>
    <property type="evidence" value="ECO:0007669"/>
    <property type="project" value="TreeGrafter"/>
</dbReference>
<dbReference type="PROSITE" id="PS50075">
    <property type="entry name" value="CARRIER"/>
    <property type="match status" value="1"/>
</dbReference>
<protein>
    <recommendedName>
        <fullName evidence="4">Carrier domain-containing protein</fullName>
    </recommendedName>
</protein>
<evidence type="ECO:0000313" key="6">
    <source>
        <dbReference type="Proteomes" id="UP000028643"/>
    </source>
</evidence>
<evidence type="ECO:0000313" key="5">
    <source>
        <dbReference type="EMBL" id="KFE48060.1"/>
    </source>
</evidence>
<dbReference type="NCBIfam" id="TIGR01733">
    <property type="entry name" value="AA-adenyl-dom"/>
    <property type="match status" value="1"/>
</dbReference>
<proteinExistence type="predicted"/>
<dbReference type="InterPro" id="IPR045851">
    <property type="entry name" value="AMP-bd_C_sf"/>
</dbReference>
<dbReference type="InterPro" id="IPR010071">
    <property type="entry name" value="AA_adenyl_dom"/>
</dbReference>
<gene>
    <name evidence="5" type="ORF">IV02_22220</name>
</gene>
<dbReference type="InterPro" id="IPR006162">
    <property type="entry name" value="Ppantetheine_attach_site"/>
</dbReference>
<dbReference type="Pfam" id="PF00550">
    <property type="entry name" value="PP-binding"/>
    <property type="match status" value="1"/>
</dbReference>
<dbReference type="InterPro" id="IPR042099">
    <property type="entry name" value="ANL_N_sf"/>
</dbReference>
<keyword evidence="3" id="KW-0597">Phosphoprotein</keyword>
<sequence>MNTHDEVITDLGHALLAQQLTELECVQNGANWGESAYFLRIDIDGPLDPQHLQRALDECVKRQPVLATELRSVPGYHGLRQFPGAGRLDFALTVDEQAQSAQLIEQRLTQWYARPLQLATGRFAEALLQRRDAQAWQLVLGVGKFLVDQESLKILFRDLLTAHSTQSADEGEEQAQFAQYLEWRSEVVLDEDAGTAKSYWQAQLNSQATTAPDLPERRRGTVARGPIHSLEAAIDPELLTRLDALAAHQARPLESLLQAAWWLLLGRISGREAFVGTWRHDARRDYEFFTESLGLFEKHLPLTFAPDMSQPFSVWLAGIGAQLEDHSTWQEYLPASVVTSAYGFAVRGSARKQTAAGLSWTPAELPETAPQFELVLNVLLDQNQKASSVRLDFLPERHAANTVQRLLNQYRVLLQSIAEPHNAPTPMAQLNLSSAQERAALLAINPAPLNLPDQGLLPVIIARWAQQTPDAVALEAEGQRLTYAELEVQVRQVAAGFVAQGITRGSIVALTLPRSMNQVLAILAVWRAGAAYLPLDPVWPLARRQLIVEQAGASLVIEDAADLMTVESPELIELELSGADAAYVLFTSGSTGTPKGVVIEHRQLLNYTAGVTHQLGLDGCKHFALGSTVAADLGNTTLYGALFNGATLHICSDQVMQDAQEFASFIEAQRIDCLKIVPSHLSALLDVERPSLPATLVLGGEAVASSLVERILQICTDCRLFNHYGPTETTVGVMVHPINRADAQQPGIPLSQVLPNNQVYILDARQQLVAGGELGELYIGGQQLARGYLNAAADDQVFIPNPFAPGERLYRSGDLARYRADGSIELYGRKDQQVKVRGFRIELAEIEGQLLQLAEVSEAVVLLDPSCAEPVAFIVAGQGVSSEVLKAGLALRLPAVMVPGRMQLLERMPRLGNGKVDRQALLRLETSEPAHAYLAPRDGLEQLLASRMAQLLGKDTLSVDQDFFAAGGHSLLVIKLVAGIRKLLQCEVQPGIVFDHPTPAALALVLREREASPGQLEKIAQARLKLDSMTPEEKAQMLERARQGA</sequence>
<evidence type="ECO:0000256" key="1">
    <source>
        <dbReference type="ARBA" id="ARBA00001957"/>
    </source>
</evidence>
<dbReference type="Pfam" id="PF13193">
    <property type="entry name" value="AMP-binding_C"/>
    <property type="match status" value="1"/>
</dbReference>
<dbReference type="EMBL" id="JPQT01000125">
    <property type="protein sequence ID" value="KFE48060.1"/>
    <property type="molecule type" value="Genomic_DNA"/>
</dbReference>
<dbReference type="Pfam" id="PF00501">
    <property type="entry name" value="AMP-binding"/>
    <property type="match status" value="1"/>
</dbReference>
<dbReference type="InterPro" id="IPR029058">
    <property type="entry name" value="AB_hydrolase_fold"/>
</dbReference>
<dbReference type="InterPro" id="IPR009081">
    <property type="entry name" value="PP-bd_ACP"/>
</dbReference>
<dbReference type="InterPro" id="IPR036736">
    <property type="entry name" value="ACP-like_sf"/>
</dbReference>
<dbReference type="SUPFAM" id="SSF56801">
    <property type="entry name" value="Acetyl-CoA synthetase-like"/>
    <property type="match status" value="1"/>
</dbReference>
<dbReference type="InterPro" id="IPR020845">
    <property type="entry name" value="AMP-binding_CS"/>
</dbReference>
<dbReference type="Gene3D" id="3.40.50.12780">
    <property type="entry name" value="N-terminal domain of ligase-like"/>
    <property type="match status" value="1"/>
</dbReference>
<keyword evidence="2" id="KW-0596">Phosphopantetheine</keyword>
<evidence type="ECO:0000256" key="2">
    <source>
        <dbReference type="ARBA" id="ARBA00022450"/>
    </source>
</evidence>
<dbReference type="PROSITE" id="PS00012">
    <property type="entry name" value="PHOSPHOPANTETHEINE"/>
    <property type="match status" value="1"/>
</dbReference>
<dbReference type="InterPro" id="IPR023213">
    <property type="entry name" value="CAT-like_dom_sf"/>
</dbReference>